<dbReference type="AlphaFoldDB" id="A0A1I7YBW7"/>
<sequence length="212" mass="25103">MPYEEVDEEYVPRPSEGFRPLENWKVRSSSDSIHDLFASVRRLRQGHQRLVAEAPPAYQGPRRVENTLSCARLYNDDGRQWARSPSLERLEMQRQLDRLYSEALGLERTYFPPRNRLTPEETPVAPSCRSCGQRIASLRQRRSHIGTHRSLEIPCPFRSCSYSGCLRPLEKHIQNKHGRKIRYLSEEERERFKDSRRLFYEEADAVMEEYFD</sequence>
<keyword evidence="1" id="KW-1185">Reference proteome</keyword>
<organism evidence="1 2">
    <name type="scientific">Steinernema glaseri</name>
    <dbReference type="NCBI Taxonomy" id="37863"/>
    <lineage>
        <taxon>Eukaryota</taxon>
        <taxon>Metazoa</taxon>
        <taxon>Ecdysozoa</taxon>
        <taxon>Nematoda</taxon>
        <taxon>Chromadorea</taxon>
        <taxon>Rhabditida</taxon>
        <taxon>Tylenchina</taxon>
        <taxon>Panagrolaimomorpha</taxon>
        <taxon>Strongyloidoidea</taxon>
        <taxon>Steinernematidae</taxon>
        <taxon>Steinernema</taxon>
    </lineage>
</organism>
<evidence type="ECO:0000313" key="1">
    <source>
        <dbReference type="Proteomes" id="UP000095287"/>
    </source>
</evidence>
<dbReference type="WBParaSite" id="L893_g14802.t1">
    <property type="protein sequence ID" value="L893_g14802.t1"/>
    <property type="gene ID" value="L893_g14802"/>
</dbReference>
<accession>A0A1I7YBW7</accession>
<reference evidence="2" key="1">
    <citation type="submission" date="2016-11" db="UniProtKB">
        <authorList>
            <consortium name="WormBaseParasite"/>
        </authorList>
    </citation>
    <scope>IDENTIFICATION</scope>
</reference>
<proteinExistence type="predicted"/>
<evidence type="ECO:0000313" key="2">
    <source>
        <dbReference type="WBParaSite" id="L893_g14802.t1"/>
    </source>
</evidence>
<protein>
    <submittedName>
        <fullName evidence="2">C2H2-type domain-containing protein</fullName>
    </submittedName>
</protein>
<name>A0A1I7YBW7_9BILA</name>
<dbReference type="Proteomes" id="UP000095287">
    <property type="component" value="Unplaced"/>
</dbReference>